<evidence type="ECO:0000313" key="6">
    <source>
        <dbReference type="EMBL" id="KAF9443055.1"/>
    </source>
</evidence>
<dbReference type="Gene3D" id="2.115.10.20">
    <property type="entry name" value="Glycosyl hydrolase domain, family 43"/>
    <property type="match status" value="1"/>
</dbReference>
<evidence type="ECO:0000256" key="4">
    <source>
        <dbReference type="ARBA" id="ARBA00023295"/>
    </source>
</evidence>
<name>A0A9P5X2X6_9AGAR</name>
<organism evidence="6 7">
    <name type="scientific">Macrolepiota fuliginosa MF-IS2</name>
    <dbReference type="NCBI Taxonomy" id="1400762"/>
    <lineage>
        <taxon>Eukaryota</taxon>
        <taxon>Fungi</taxon>
        <taxon>Dikarya</taxon>
        <taxon>Basidiomycota</taxon>
        <taxon>Agaricomycotina</taxon>
        <taxon>Agaricomycetes</taxon>
        <taxon>Agaricomycetidae</taxon>
        <taxon>Agaricales</taxon>
        <taxon>Agaricineae</taxon>
        <taxon>Agaricaceae</taxon>
        <taxon>Macrolepiota</taxon>
    </lineage>
</organism>
<protein>
    <recommendedName>
        <fullName evidence="5">Endo-1,5-alpha-L-arabinanase A</fullName>
    </recommendedName>
</protein>
<reference evidence="6" key="1">
    <citation type="submission" date="2020-11" db="EMBL/GenBank/DDBJ databases">
        <authorList>
            <consortium name="DOE Joint Genome Institute"/>
            <person name="Ahrendt S."/>
            <person name="Riley R."/>
            <person name="Andreopoulos W."/>
            <person name="Labutti K."/>
            <person name="Pangilinan J."/>
            <person name="Ruiz-Duenas F.J."/>
            <person name="Barrasa J.M."/>
            <person name="Sanchez-Garcia M."/>
            <person name="Camarero S."/>
            <person name="Miyauchi S."/>
            <person name="Serrano A."/>
            <person name="Linde D."/>
            <person name="Babiker R."/>
            <person name="Drula E."/>
            <person name="Ayuso-Fernandez I."/>
            <person name="Pacheco R."/>
            <person name="Padilla G."/>
            <person name="Ferreira P."/>
            <person name="Barriuso J."/>
            <person name="Kellner H."/>
            <person name="Castanera R."/>
            <person name="Alfaro M."/>
            <person name="Ramirez L."/>
            <person name="Pisabarro A.G."/>
            <person name="Kuo A."/>
            <person name="Tritt A."/>
            <person name="Lipzen A."/>
            <person name="He G."/>
            <person name="Yan M."/>
            <person name="Ng V."/>
            <person name="Cullen D."/>
            <person name="Martin F."/>
            <person name="Rosso M.-N."/>
            <person name="Henrissat B."/>
            <person name="Hibbett D."/>
            <person name="Martinez A.T."/>
            <person name="Grigoriev I.V."/>
        </authorList>
    </citation>
    <scope>NUCLEOTIDE SEQUENCE</scope>
    <source>
        <strain evidence="6">MF-IS2</strain>
    </source>
</reference>
<evidence type="ECO:0000256" key="1">
    <source>
        <dbReference type="ARBA" id="ARBA00004834"/>
    </source>
</evidence>
<evidence type="ECO:0000256" key="2">
    <source>
        <dbReference type="ARBA" id="ARBA00009865"/>
    </source>
</evidence>
<dbReference type="AlphaFoldDB" id="A0A9P5X2X6"/>
<dbReference type="PANTHER" id="PTHR43301:SF3">
    <property type="entry name" value="ARABINAN ENDO-1,5-ALPHA-L-ARABINOSIDASE A-RELATED"/>
    <property type="match status" value="1"/>
</dbReference>
<comment type="caution">
    <text evidence="6">The sequence shown here is derived from an EMBL/GenBank/DDBJ whole genome shotgun (WGS) entry which is preliminary data.</text>
</comment>
<dbReference type="GO" id="GO:0005975">
    <property type="term" value="P:carbohydrate metabolic process"/>
    <property type="evidence" value="ECO:0007669"/>
    <property type="project" value="InterPro"/>
</dbReference>
<evidence type="ECO:0000313" key="7">
    <source>
        <dbReference type="Proteomes" id="UP000807342"/>
    </source>
</evidence>
<dbReference type="Pfam" id="PF04616">
    <property type="entry name" value="Glyco_hydro_43"/>
    <property type="match status" value="1"/>
</dbReference>
<dbReference type="SUPFAM" id="SSF75005">
    <property type="entry name" value="Arabinanase/levansucrase/invertase"/>
    <property type="match status" value="1"/>
</dbReference>
<keyword evidence="4" id="KW-0326">Glycosidase</keyword>
<comment type="similarity">
    <text evidence="2">Belongs to the glycosyl hydrolase 43 family.</text>
</comment>
<dbReference type="InterPro" id="IPR006710">
    <property type="entry name" value="Glyco_hydro_43"/>
</dbReference>
<dbReference type="PANTHER" id="PTHR43301">
    <property type="entry name" value="ARABINAN ENDO-1,5-ALPHA-L-ARABINOSIDASE"/>
    <property type="match status" value="1"/>
</dbReference>
<dbReference type="Proteomes" id="UP000807342">
    <property type="component" value="Unassembled WGS sequence"/>
</dbReference>
<accession>A0A9P5X2X6</accession>
<feature type="non-terminal residue" evidence="6">
    <location>
        <position position="1"/>
    </location>
</feature>
<dbReference type="GO" id="GO:0004553">
    <property type="term" value="F:hydrolase activity, hydrolyzing O-glycosyl compounds"/>
    <property type="evidence" value="ECO:0007669"/>
    <property type="project" value="InterPro"/>
</dbReference>
<gene>
    <name evidence="6" type="ORF">P691DRAFT_788526</name>
</gene>
<dbReference type="EMBL" id="MU151526">
    <property type="protein sequence ID" value="KAF9443055.1"/>
    <property type="molecule type" value="Genomic_DNA"/>
</dbReference>
<keyword evidence="3 6" id="KW-0378">Hydrolase</keyword>
<evidence type="ECO:0000256" key="5">
    <source>
        <dbReference type="ARBA" id="ARBA00042202"/>
    </source>
</evidence>
<proteinExistence type="inferred from homology"/>
<dbReference type="InterPro" id="IPR050727">
    <property type="entry name" value="GH43_arabinanases"/>
</dbReference>
<keyword evidence="7" id="KW-1185">Reference proteome</keyword>
<dbReference type="OrthoDB" id="195678at2759"/>
<evidence type="ECO:0000256" key="3">
    <source>
        <dbReference type="ARBA" id="ARBA00022801"/>
    </source>
</evidence>
<dbReference type="InterPro" id="IPR023296">
    <property type="entry name" value="Glyco_hydro_beta-prop_sf"/>
</dbReference>
<sequence>LPLNQNLTSLAQHTPDSGVIEASCVFKFNNFYYLFTSWDNCCSGASSNYNMCVGWSTSPTGGFVDQAGVPLLNGGGTLIMATHNDIIGPGGQDLIINDDGPILVYHYWTPVGNIAYISPSNTLESTNSISLVAGWLLFSMMDLTSQASAMIIVV</sequence>
<comment type="pathway">
    <text evidence="1">Glycan metabolism; L-arabinan degradation.</text>
</comment>